<evidence type="ECO:0000313" key="3">
    <source>
        <dbReference type="EMBL" id="GAA4407724.1"/>
    </source>
</evidence>
<dbReference type="Gene3D" id="3.40.250.10">
    <property type="entry name" value="Rhodanese-like domain"/>
    <property type="match status" value="1"/>
</dbReference>
<evidence type="ECO:0000259" key="2">
    <source>
        <dbReference type="PROSITE" id="PS50206"/>
    </source>
</evidence>
<keyword evidence="4" id="KW-1185">Reference proteome</keyword>
<dbReference type="RefSeq" id="WP_345268265.1">
    <property type="nucleotide sequence ID" value="NZ_BAABHB010000005.1"/>
</dbReference>
<dbReference type="SMART" id="SM00450">
    <property type="entry name" value="RHOD"/>
    <property type="match status" value="1"/>
</dbReference>
<sequence length="164" mass="18829">MKMLLRIGLLGLSMSVNAQTTSSAYKAMLETLYKKSVPFITVEELKQRQNVVVLDTRERNEYEVSHLPGARWIGYNDFDLRRLRDIPKSATIVTYCSVGVRSERVGEKLLAAGYTNVQNLYGSLFEWVNQGNPVVDIQERPTQRVHAYSKLWGIWLNKGQKVYD</sequence>
<feature type="domain" description="Rhodanese" evidence="2">
    <location>
        <begin position="47"/>
        <end position="136"/>
    </location>
</feature>
<dbReference type="InterPro" id="IPR036873">
    <property type="entry name" value="Rhodanese-like_dom_sf"/>
</dbReference>
<dbReference type="InterPro" id="IPR001307">
    <property type="entry name" value="Thiosulphate_STrfase_CS"/>
</dbReference>
<dbReference type="Proteomes" id="UP001500936">
    <property type="component" value="Unassembled WGS sequence"/>
</dbReference>
<reference evidence="4" key="1">
    <citation type="journal article" date="2019" name="Int. J. Syst. Evol. Microbiol.">
        <title>The Global Catalogue of Microorganisms (GCM) 10K type strain sequencing project: providing services to taxonomists for standard genome sequencing and annotation.</title>
        <authorList>
            <consortium name="The Broad Institute Genomics Platform"/>
            <consortium name="The Broad Institute Genome Sequencing Center for Infectious Disease"/>
            <person name="Wu L."/>
            <person name="Ma J."/>
        </authorList>
    </citation>
    <scope>NUCLEOTIDE SEQUENCE [LARGE SCALE GENOMIC DNA]</scope>
    <source>
        <strain evidence="4">JCM 17925</strain>
    </source>
</reference>
<dbReference type="PANTHER" id="PTHR43031">
    <property type="entry name" value="FAD-DEPENDENT OXIDOREDUCTASE"/>
    <property type="match status" value="1"/>
</dbReference>
<dbReference type="InterPro" id="IPR050229">
    <property type="entry name" value="GlpE_sulfurtransferase"/>
</dbReference>
<name>A0ABP8KJ39_9BACT</name>
<protein>
    <recommendedName>
        <fullName evidence="2">Rhodanese domain-containing protein</fullName>
    </recommendedName>
</protein>
<evidence type="ECO:0000313" key="4">
    <source>
        <dbReference type="Proteomes" id="UP001500936"/>
    </source>
</evidence>
<feature type="signal peptide" evidence="1">
    <location>
        <begin position="1"/>
        <end position="18"/>
    </location>
</feature>
<evidence type="ECO:0000256" key="1">
    <source>
        <dbReference type="SAM" id="SignalP"/>
    </source>
</evidence>
<feature type="chain" id="PRO_5045510174" description="Rhodanese domain-containing protein" evidence="1">
    <location>
        <begin position="19"/>
        <end position="164"/>
    </location>
</feature>
<keyword evidence="1" id="KW-0732">Signal</keyword>
<organism evidence="3 4">
    <name type="scientific">Nibrella viscosa</name>
    <dbReference type="NCBI Taxonomy" id="1084524"/>
    <lineage>
        <taxon>Bacteria</taxon>
        <taxon>Pseudomonadati</taxon>
        <taxon>Bacteroidota</taxon>
        <taxon>Cytophagia</taxon>
        <taxon>Cytophagales</taxon>
        <taxon>Spirosomataceae</taxon>
        <taxon>Nibrella</taxon>
    </lineage>
</organism>
<dbReference type="Pfam" id="PF00581">
    <property type="entry name" value="Rhodanese"/>
    <property type="match status" value="1"/>
</dbReference>
<dbReference type="PROSITE" id="PS50206">
    <property type="entry name" value="RHODANESE_3"/>
    <property type="match status" value="1"/>
</dbReference>
<proteinExistence type="predicted"/>
<dbReference type="PANTHER" id="PTHR43031:SF1">
    <property type="entry name" value="PYRIDINE NUCLEOTIDE-DISULPHIDE OXIDOREDUCTASE"/>
    <property type="match status" value="1"/>
</dbReference>
<gene>
    <name evidence="3" type="ORF">GCM10023187_28710</name>
</gene>
<dbReference type="SUPFAM" id="SSF52821">
    <property type="entry name" value="Rhodanese/Cell cycle control phosphatase"/>
    <property type="match status" value="1"/>
</dbReference>
<dbReference type="InterPro" id="IPR001763">
    <property type="entry name" value="Rhodanese-like_dom"/>
</dbReference>
<dbReference type="PROSITE" id="PS00380">
    <property type="entry name" value="RHODANESE_1"/>
    <property type="match status" value="1"/>
</dbReference>
<dbReference type="CDD" id="cd00158">
    <property type="entry name" value="RHOD"/>
    <property type="match status" value="1"/>
</dbReference>
<dbReference type="NCBIfam" id="NF045521">
    <property type="entry name" value="rhoda_near_glyco"/>
    <property type="match status" value="1"/>
</dbReference>
<accession>A0ABP8KJ39</accession>
<dbReference type="EMBL" id="BAABHB010000005">
    <property type="protein sequence ID" value="GAA4407724.1"/>
    <property type="molecule type" value="Genomic_DNA"/>
</dbReference>
<comment type="caution">
    <text evidence="3">The sequence shown here is derived from an EMBL/GenBank/DDBJ whole genome shotgun (WGS) entry which is preliminary data.</text>
</comment>